<dbReference type="Pfam" id="PF25597">
    <property type="entry name" value="SH3_retrovirus"/>
    <property type="match status" value="1"/>
</dbReference>
<evidence type="ECO:0000313" key="2">
    <source>
        <dbReference type="Proteomes" id="UP000694930"/>
    </source>
</evidence>
<feature type="domain" description="Retroviral polymerase SH3-like" evidence="1">
    <location>
        <begin position="323"/>
        <end position="381"/>
    </location>
</feature>
<name>A0ABM1V2I7_SOLPN</name>
<dbReference type="InterPro" id="IPR057670">
    <property type="entry name" value="SH3_retrovirus"/>
</dbReference>
<protein>
    <submittedName>
        <fullName evidence="3">Uncharacterized protein LOC114075978</fullName>
    </submittedName>
</protein>
<reference evidence="2" key="1">
    <citation type="journal article" date="2014" name="Nat. Genet.">
        <title>The genome of the stress-tolerant wild tomato species Solanum pennellii.</title>
        <authorList>
            <person name="Bolger A."/>
            <person name="Scossa F."/>
            <person name="Bolger M.E."/>
            <person name="Lanz C."/>
            <person name="Maumus F."/>
            <person name="Tohge T."/>
            <person name="Quesneville H."/>
            <person name="Alseekh S."/>
            <person name="Sorensen I."/>
            <person name="Lichtenstein G."/>
            <person name="Fich E.A."/>
            <person name="Conte M."/>
            <person name="Keller H."/>
            <person name="Schneeberger K."/>
            <person name="Schwacke R."/>
            <person name="Ofner I."/>
            <person name="Vrebalov J."/>
            <person name="Xu Y."/>
            <person name="Osorio S."/>
            <person name="Aflitos S.A."/>
            <person name="Schijlen E."/>
            <person name="Jimenez-Gomez J.M."/>
            <person name="Ryngajllo M."/>
            <person name="Kimura S."/>
            <person name="Kumar R."/>
            <person name="Koenig D."/>
            <person name="Headland L.R."/>
            <person name="Maloof J.N."/>
            <person name="Sinha N."/>
            <person name="van Ham R.C."/>
            <person name="Lankhorst R.K."/>
            <person name="Mao L."/>
            <person name="Vogel A."/>
            <person name="Arsova B."/>
            <person name="Panstruga R."/>
            <person name="Fei Z."/>
            <person name="Rose J.K."/>
            <person name="Zamir D."/>
            <person name="Carrari F."/>
            <person name="Giovannoni J.J."/>
            <person name="Weigel D."/>
            <person name="Usadel B."/>
            <person name="Fernie A.R."/>
        </authorList>
    </citation>
    <scope>NUCLEOTIDE SEQUENCE [LARGE SCALE GENOMIC DNA]</scope>
    <source>
        <strain evidence="2">cv. LA0716</strain>
    </source>
</reference>
<sequence>MGLNESFSHVRSDLLLKSEVPSINQAYAIVIQEENQRLLGVVDSNKEPLTMMAGRGQGQGFKGKKVLPGNGNTGCEICGFKNHVTEKCYRLVGYPSDFKSKRKQSDSSGSYQNNSAGFKSPGSYSSNAYNNTGNFKPYANNALVDKQKQDFEFTKEEYNQIKNLLHNKEPSDCKANLIGSRAQVNHTGNSVIFGNQTVKDVLHELYSGKVIGIGKEVYGLYLLQRANRAISITDAILTHLWHFGLGNPSIKVVRTDNGTDLFNSKSRALMFHSEMPIRFWGNCVKTISYLNNRMPTTVLQGKSPYELLYKRAPNLEHLRVFGCQCFVSVLPRRDKLSPRAKRSVFIGYLETQKGYKVMDLETHVIFVSREVTFMETSFPLKDYITGEVSSFTDHNVPIQMDMFDHADVNISQSFVYFVEEHVSPVYSTVEATLDNPI</sequence>
<dbReference type="SUPFAM" id="SSF53098">
    <property type="entry name" value="Ribonuclease H-like"/>
    <property type="match status" value="1"/>
</dbReference>
<organism evidence="2 3">
    <name type="scientific">Solanum pennellii</name>
    <name type="common">Tomato</name>
    <name type="synonym">Lycopersicon pennellii</name>
    <dbReference type="NCBI Taxonomy" id="28526"/>
    <lineage>
        <taxon>Eukaryota</taxon>
        <taxon>Viridiplantae</taxon>
        <taxon>Streptophyta</taxon>
        <taxon>Embryophyta</taxon>
        <taxon>Tracheophyta</taxon>
        <taxon>Spermatophyta</taxon>
        <taxon>Magnoliopsida</taxon>
        <taxon>eudicotyledons</taxon>
        <taxon>Gunneridae</taxon>
        <taxon>Pentapetalae</taxon>
        <taxon>asterids</taxon>
        <taxon>lamiids</taxon>
        <taxon>Solanales</taxon>
        <taxon>Solanaceae</taxon>
        <taxon>Solanoideae</taxon>
        <taxon>Solaneae</taxon>
        <taxon>Solanum</taxon>
        <taxon>Solanum subgen. Lycopersicon</taxon>
    </lineage>
</organism>
<dbReference type="RefSeq" id="XP_027769955.1">
    <property type="nucleotide sequence ID" value="XM_027914154.1"/>
</dbReference>
<dbReference type="PANTHER" id="PTHR34222">
    <property type="entry name" value="GAG_PRE-INTEGRS DOMAIN-CONTAINING PROTEIN"/>
    <property type="match status" value="1"/>
</dbReference>
<evidence type="ECO:0000259" key="1">
    <source>
        <dbReference type="Pfam" id="PF25597"/>
    </source>
</evidence>
<proteinExistence type="predicted"/>
<dbReference type="Proteomes" id="UP000694930">
    <property type="component" value="Chromosome 2"/>
</dbReference>
<accession>A0ABM1V2I7</accession>
<keyword evidence="2" id="KW-1185">Reference proteome</keyword>
<gene>
    <name evidence="3" type="primary">LOC114075978</name>
</gene>
<dbReference type="PANTHER" id="PTHR34222:SF77">
    <property type="entry name" value="CCHC-TYPE DOMAIN-CONTAINING PROTEIN"/>
    <property type="match status" value="1"/>
</dbReference>
<reference evidence="3" key="2">
    <citation type="submission" date="2025-08" db="UniProtKB">
        <authorList>
            <consortium name="RefSeq"/>
        </authorList>
    </citation>
    <scope>IDENTIFICATION</scope>
</reference>
<dbReference type="InterPro" id="IPR012337">
    <property type="entry name" value="RNaseH-like_sf"/>
</dbReference>
<dbReference type="GeneID" id="114075978"/>
<evidence type="ECO:0000313" key="3">
    <source>
        <dbReference type="RefSeq" id="XP_027769955.1"/>
    </source>
</evidence>